<keyword evidence="1" id="KW-0812">Transmembrane</keyword>
<keyword evidence="3" id="KW-1185">Reference proteome</keyword>
<sequence length="80" mass="9361">MLIPDMTDPSSRKKRPYNLLWRYTGLAFQMLAAIGVSLWLGHLLDDWLGMRFPLFMIIFSLLALALLLWQIVKDTSKHDR</sequence>
<dbReference type="Pfam" id="PF09527">
    <property type="entry name" value="ATPase_gene1"/>
    <property type="match status" value="1"/>
</dbReference>
<evidence type="ECO:0000313" key="2">
    <source>
        <dbReference type="EMBL" id="GEP93970.1"/>
    </source>
</evidence>
<reference evidence="2 3" key="1">
    <citation type="submission" date="2019-07" db="EMBL/GenBank/DDBJ databases">
        <title>Whole genome shotgun sequence of Chitinophaga cymbidii NBRC 109752.</title>
        <authorList>
            <person name="Hosoyama A."/>
            <person name="Uohara A."/>
            <person name="Ohji S."/>
            <person name="Ichikawa N."/>
        </authorList>
    </citation>
    <scope>NUCLEOTIDE SEQUENCE [LARGE SCALE GENOMIC DNA]</scope>
    <source>
        <strain evidence="2 3">NBRC 109752</strain>
    </source>
</reference>
<dbReference type="AlphaFoldDB" id="A0A512RE40"/>
<evidence type="ECO:0000256" key="1">
    <source>
        <dbReference type="SAM" id="Phobius"/>
    </source>
</evidence>
<keyword evidence="1" id="KW-0472">Membrane</keyword>
<evidence type="ECO:0000313" key="3">
    <source>
        <dbReference type="Proteomes" id="UP000321436"/>
    </source>
</evidence>
<keyword evidence="1" id="KW-1133">Transmembrane helix</keyword>
<name>A0A512RE40_9BACT</name>
<organism evidence="2 3">
    <name type="scientific">Chitinophaga cymbidii</name>
    <dbReference type="NCBI Taxonomy" id="1096750"/>
    <lineage>
        <taxon>Bacteria</taxon>
        <taxon>Pseudomonadati</taxon>
        <taxon>Bacteroidota</taxon>
        <taxon>Chitinophagia</taxon>
        <taxon>Chitinophagales</taxon>
        <taxon>Chitinophagaceae</taxon>
        <taxon>Chitinophaga</taxon>
    </lineage>
</organism>
<proteinExistence type="predicted"/>
<feature type="transmembrane region" description="Helical" evidence="1">
    <location>
        <begin position="20"/>
        <end position="40"/>
    </location>
</feature>
<gene>
    <name evidence="2" type="ORF">CCY01nite_02300</name>
</gene>
<dbReference type="InterPro" id="IPR032820">
    <property type="entry name" value="ATPase_put"/>
</dbReference>
<comment type="caution">
    <text evidence="2">The sequence shown here is derived from an EMBL/GenBank/DDBJ whole genome shotgun (WGS) entry which is preliminary data.</text>
</comment>
<feature type="transmembrane region" description="Helical" evidence="1">
    <location>
        <begin position="52"/>
        <end position="72"/>
    </location>
</feature>
<protein>
    <recommendedName>
        <fullName evidence="4">AtpZ/AtpI family protein</fullName>
    </recommendedName>
</protein>
<dbReference type="Proteomes" id="UP000321436">
    <property type="component" value="Unassembled WGS sequence"/>
</dbReference>
<evidence type="ECO:0008006" key="4">
    <source>
        <dbReference type="Google" id="ProtNLM"/>
    </source>
</evidence>
<dbReference type="EMBL" id="BKAU01000001">
    <property type="protein sequence ID" value="GEP93970.1"/>
    <property type="molecule type" value="Genomic_DNA"/>
</dbReference>
<accession>A0A512RE40</accession>